<evidence type="ECO:0000313" key="2">
    <source>
        <dbReference type="Proteomes" id="UP000078437"/>
    </source>
</evidence>
<reference evidence="1 2" key="1">
    <citation type="journal article" date="2016" name="Int. J. Syst. Evol. Microbiol.">
        <title>Agromyces aureus sp. nov., isolated from the rhizosphere of Salix caprea L. grown in a heavy-metal-contaminated soil.</title>
        <authorList>
            <person name="Corretto E."/>
            <person name="Antonielli L."/>
            <person name="Sessitsch A."/>
            <person name="Compant S."/>
            <person name="Gorfer M."/>
            <person name="Kuffner M."/>
            <person name="Brader G."/>
        </authorList>
    </citation>
    <scope>NUCLEOTIDE SEQUENCE [LARGE SCALE GENOMIC DNA]</scope>
    <source>
        <strain evidence="1 2">AR33</strain>
    </source>
</reference>
<dbReference type="AlphaFoldDB" id="A0A191WC27"/>
<accession>A0A191WC27</accession>
<proteinExistence type="predicted"/>
<evidence type="ECO:0000313" key="1">
    <source>
        <dbReference type="EMBL" id="ANJ25748.1"/>
    </source>
</evidence>
<dbReference type="KEGG" id="agy:ATC03_02175"/>
<organism evidence="1 2">
    <name type="scientific">Agromyces aureus</name>
    <dbReference type="NCBI Taxonomy" id="453304"/>
    <lineage>
        <taxon>Bacteria</taxon>
        <taxon>Bacillati</taxon>
        <taxon>Actinomycetota</taxon>
        <taxon>Actinomycetes</taxon>
        <taxon>Micrococcales</taxon>
        <taxon>Microbacteriaceae</taxon>
        <taxon>Agromyces</taxon>
    </lineage>
</organism>
<name>A0A191WC27_9MICO</name>
<sequence length="163" mass="18262">MRAVMHSVQWHRNQLRSAAARRAWPHRTAFRGTDVVVGEVSMLRAAEQHGTPCVRNAEADHGMASVIVARVDAILRNPDGRIEVWVDAELHRAEPVAERARLLGRLGRARRRWVELRPHGSATLRAHLPADVEPGDLIAIPCSKPIALANLRRSSRHPERMEA</sequence>
<reference evidence="2" key="2">
    <citation type="submission" date="2016-01" db="EMBL/GenBank/DDBJ databases">
        <title>Complete genome sequence of Agromyces aureus AR33T and comparison with related organisms.</title>
        <authorList>
            <person name="Corretto E."/>
            <person name="Antonielli L."/>
            <person name="Sessitsch A."/>
            <person name="Brader G."/>
        </authorList>
    </citation>
    <scope>NUCLEOTIDE SEQUENCE [LARGE SCALE GENOMIC DNA]</scope>
    <source>
        <strain evidence="2">AR33</strain>
    </source>
</reference>
<protein>
    <submittedName>
        <fullName evidence="1">Uncharacterized protein</fullName>
    </submittedName>
</protein>
<gene>
    <name evidence="1" type="ORF">ATC03_02175</name>
</gene>
<dbReference type="EMBL" id="CP013979">
    <property type="protein sequence ID" value="ANJ25748.1"/>
    <property type="molecule type" value="Genomic_DNA"/>
</dbReference>
<keyword evidence="2" id="KW-1185">Reference proteome</keyword>
<dbReference type="Proteomes" id="UP000078437">
    <property type="component" value="Chromosome"/>
</dbReference>